<feature type="domain" description="Glycosyl transferase family 1" evidence="1">
    <location>
        <begin position="177"/>
        <end position="324"/>
    </location>
</feature>
<dbReference type="SUPFAM" id="SSF53756">
    <property type="entry name" value="UDP-Glycosyltransferase/glycogen phosphorylase"/>
    <property type="match status" value="1"/>
</dbReference>
<dbReference type="STRING" id="671065.MetMK1DRAFT_00029140"/>
<evidence type="ECO:0000259" key="2">
    <source>
        <dbReference type="Pfam" id="PF13439"/>
    </source>
</evidence>
<protein>
    <submittedName>
        <fullName evidence="3">Glycosyltransferase</fullName>
    </submittedName>
</protein>
<dbReference type="eggNOG" id="arCOG01403">
    <property type="taxonomic scope" value="Archaea"/>
</dbReference>
<name>H2C8K3_9CREN</name>
<keyword evidence="3" id="KW-0808">Transferase</keyword>
<dbReference type="Gene3D" id="3.40.50.2000">
    <property type="entry name" value="Glycogen Phosphorylase B"/>
    <property type="match status" value="2"/>
</dbReference>
<evidence type="ECO:0000313" key="3">
    <source>
        <dbReference type="EMBL" id="EHP68479.1"/>
    </source>
</evidence>
<proteinExistence type="predicted"/>
<feature type="domain" description="Glycosyltransferase subfamily 4-like N-terminal" evidence="2">
    <location>
        <begin position="20"/>
        <end position="171"/>
    </location>
</feature>
<gene>
    <name evidence="3" type="ORF">MetMK1DRAFT_00029140</name>
</gene>
<dbReference type="CDD" id="cd03801">
    <property type="entry name" value="GT4_PimA-like"/>
    <property type="match status" value="1"/>
</dbReference>
<keyword evidence="4" id="KW-1185">Reference proteome</keyword>
<dbReference type="RefSeq" id="WP_009074937.1">
    <property type="nucleotide sequence ID" value="NZ_JH597770.1"/>
</dbReference>
<dbReference type="HOGENOM" id="CLU_009583_2_2_2"/>
<dbReference type="InterPro" id="IPR028098">
    <property type="entry name" value="Glyco_trans_4-like_N"/>
</dbReference>
<dbReference type="EMBL" id="JH597770">
    <property type="protein sequence ID" value="EHP68479.1"/>
    <property type="molecule type" value="Genomic_DNA"/>
</dbReference>
<evidence type="ECO:0000313" key="4">
    <source>
        <dbReference type="Proteomes" id="UP000003980"/>
    </source>
</evidence>
<organism evidence="3 4">
    <name type="scientific">Metallosphaera yellowstonensis MK1</name>
    <dbReference type="NCBI Taxonomy" id="671065"/>
    <lineage>
        <taxon>Archaea</taxon>
        <taxon>Thermoproteota</taxon>
        <taxon>Thermoprotei</taxon>
        <taxon>Sulfolobales</taxon>
        <taxon>Sulfolobaceae</taxon>
        <taxon>Metallosphaera</taxon>
    </lineage>
</organism>
<dbReference type="InterPro" id="IPR001296">
    <property type="entry name" value="Glyco_trans_1"/>
</dbReference>
<reference evidence="3 4" key="1">
    <citation type="submission" date="2012-01" db="EMBL/GenBank/DDBJ databases">
        <title>Improved High-Quality Draft sequence of Metallosphaera yellowstonensis MK1.</title>
        <authorList>
            <consortium name="US DOE Joint Genome Institute"/>
            <person name="Lucas S."/>
            <person name="Han J."/>
            <person name="Cheng J.-F."/>
            <person name="Goodwin L."/>
            <person name="Pitluck S."/>
            <person name="Peters L."/>
            <person name="Teshima H."/>
            <person name="Detter J.C."/>
            <person name="Han C."/>
            <person name="Tapia R."/>
            <person name="Land M."/>
            <person name="Hauser L."/>
            <person name="Kyrpides N."/>
            <person name="Kozubal M."/>
            <person name="Macur R.E."/>
            <person name="Jay Z."/>
            <person name="Inskeep W."/>
            <person name="Woyke T."/>
        </authorList>
    </citation>
    <scope>NUCLEOTIDE SEQUENCE [LARGE SCALE GENOMIC DNA]</scope>
    <source>
        <strain evidence="3 4">MK1</strain>
    </source>
</reference>
<evidence type="ECO:0000259" key="1">
    <source>
        <dbReference type="Pfam" id="PF00534"/>
    </source>
</evidence>
<dbReference type="Pfam" id="PF00534">
    <property type="entry name" value="Glycos_transf_1"/>
    <property type="match status" value="1"/>
</dbReference>
<dbReference type="Proteomes" id="UP000003980">
    <property type="component" value="Unassembled WGS sequence"/>
</dbReference>
<dbReference type="InterPro" id="IPR050194">
    <property type="entry name" value="Glycosyltransferase_grp1"/>
</dbReference>
<accession>H2C8K3</accession>
<dbReference type="GO" id="GO:0016757">
    <property type="term" value="F:glycosyltransferase activity"/>
    <property type="evidence" value="ECO:0007669"/>
    <property type="project" value="InterPro"/>
</dbReference>
<dbReference type="InterPro" id="IPR053689">
    <property type="entry name" value="AGL16-like"/>
</dbReference>
<dbReference type="Pfam" id="PF13439">
    <property type="entry name" value="Glyco_transf_4"/>
    <property type="match status" value="1"/>
</dbReference>
<dbReference type="AlphaFoldDB" id="H2C8K3"/>
<sequence length="372" mass="42819">MGPIRKVWMLTPLFFPVKAGTEVHVYNLSKELLRLSVPVEIHTTRDTYDAKRVLSEEENVDGLKVVRHDRTWRYGDSPSILHIHNLGRKYSLWNLYTFYYLLVESRFRDTPVVMTPHDILIVHKGKVISFIEKLAGRRLNGIIAVSEWEREKMIELGYEPSKIEVIPNGVEDRAYEQPKEEKNGEYILYLARFSKEKGQLFAVECLKRIPVRMIMAGQIRDQEYFRLVMNRVKELGLEDRVRYLGVVSDEEKYKLMDGALALVLTSEVEGEPIVVKEAMARGTPVIVGRKAEVLPTIVKDGENGFVISDCEDLREAVEKLKNGRVREEISRRNLELSKQWRWSAIAKKTLEYYSTLLSGMEQKVSGSAGTGI</sequence>
<dbReference type="PANTHER" id="PTHR45947:SF3">
    <property type="entry name" value="SULFOQUINOVOSYL TRANSFERASE SQD2"/>
    <property type="match status" value="1"/>
</dbReference>
<dbReference type="NCBIfam" id="NF041010">
    <property type="entry name" value="glycosy_Agl16"/>
    <property type="match status" value="1"/>
</dbReference>
<dbReference type="PANTHER" id="PTHR45947">
    <property type="entry name" value="SULFOQUINOVOSYL TRANSFERASE SQD2"/>
    <property type="match status" value="1"/>
</dbReference>